<evidence type="ECO:0000313" key="7">
    <source>
        <dbReference type="EMBL" id="KAF2858984.1"/>
    </source>
</evidence>
<name>A0A6A7BUV1_9PEZI</name>
<comment type="function">
    <text evidence="5">Converts proline to delta-1-pyrroline-5-carboxylate.</text>
</comment>
<comment type="cofactor">
    <cofactor evidence="5">
        <name>FAD</name>
        <dbReference type="ChEBI" id="CHEBI:57692"/>
    </cofactor>
</comment>
<evidence type="ECO:0000256" key="1">
    <source>
        <dbReference type="ARBA" id="ARBA00005869"/>
    </source>
</evidence>
<reference evidence="7" key="1">
    <citation type="journal article" date="2020" name="Stud. Mycol.">
        <title>101 Dothideomycetes genomes: a test case for predicting lifestyles and emergence of pathogens.</title>
        <authorList>
            <person name="Haridas S."/>
            <person name="Albert R."/>
            <person name="Binder M."/>
            <person name="Bloem J."/>
            <person name="Labutti K."/>
            <person name="Salamov A."/>
            <person name="Andreopoulos B."/>
            <person name="Baker S."/>
            <person name="Barry K."/>
            <person name="Bills G."/>
            <person name="Bluhm B."/>
            <person name="Cannon C."/>
            <person name="Castanera R."/>
            <person name="Culley D."/>
            <person name="Daum C."/>
            <person name="Ezra D."/>
            <person name="Gonzalez J."/>
            <person name="Henrissat B."/>
            <person name="Kuo A."/>
            <person name="Liang C."/>
            <person name="Lipzen A."/>
            <person name="Lutzoni F."/>
            <person name="Magnuson J."/>
            <person name="Mondo S."/>
            <person name="Nolan M."/>
            <person name="Ohm R."/>
            <person name="Pangilinan J."/>
            <person name="Park H.-J."/>
            <person name="Ramirez L."/>
            <person name="Alfaro M."/>
            <person name="Sun H."/>
            <person name="Tritt A."/>
            <person name="Yoshinaga Y."/>
            <person name="Zwiers L.-H."/>
            <person name="Turgeon B."/>
            <person name="Goodwin S."/>
            <person name="Spatafora J."/>
            <person name="Crous P."/>
            <person name="Grigoriev I."/>
        </authorList>
    </citation>
    <scope>NUCLEOTIDE SEQUENCE</scope>
    <source>
        <strain evidence="7">CBS 480.64</strain>
    </source>
</reference>
<sequence>MLDSSTDPISDNGIHLTSLDSKIPDAVLSFSQVLRTYLLTSFSSSPALLSGTTKLLRRMLKSDSFLLSVERNPVLRTLLFETFYRQYCGGSNHDEVSELCSRFKHEGYAGMILEYAREVLSEGIGDEVHDVEAWRQGVLDTIAASNEGGFVGIKWSGMGPDALRRLRDAESPSRRMDEAMHTVCTAAERKGVSLLPSAEETRTLKGFHRWCLAMQRAYNHKGRSVIYNAYQAYLKQTPGILARHLELARQEDFTLGVKVVRGAYLSTEPRDLIWPTIESTHHAYNSIAEALIHRRWNDMVSGNSAWPLINVLLATHNANSVHKAQALRQAQALRGEELTPLAFGQLQGMADEVFCHVLQQNAREESLVKEKVYKLTVWGSLHESLNYLLRRASENMDAAVRTADSRKAMGKEILRRCKELL</sequence>
<dbReference type="EMBL" id="MU005999">
    <property type="protein sequence ID" value="KAF2858984.1"/>
    <property type="molecule type" value="Genomic_DNA"/>
</dbReference>
<evidence type="ECO:0000256" key="2">
    <source>
        <dbReference type="ARBA" id="ARBA00012695"/>
    </source>
</evidence>
<gene>
    <name evidence="7" type="ORF">K470DRAFT_282912</name>
</gene>
<keyword evidence="3 5" id="KW-0560">Oxidoreductase</keyword>
<accession>A0A6A7BUV1</accession>
<evidence type="ECO:0000259" key="6">
    <source>
        <dbReference type="Pfam" id="PF01619"/>
    </source>
</evidence>
<dbReference type="InterPro" id="IPR015659">
    <property type="entry name" value="Proline_oxidase"/>
</dbReference>
<dbReference type="Proteomes" id="UP000799421">
    <property type="component" value="Unassembled WGS sequence"/>
</dbReference>
<comment type="catalytic activity">
    <reaction evidence="5">
        <text>L-proline + a quinone = (S)-1-pyrroline-5-carboxylate + a quinol + H(+)</text>
        <dbReference type="Rhea" id="RHEA:23784"/>
        <dbReference type="ChEBI" id="CHEBI:15378"/>
        <dbReference type="ChEBI" id="CHEBI:17388"/>
        <dbReference type="ChEBI" id="CHEBI:24646"/>
        <dbReference type="ChEBI" id="CHEBI:60039"/>
        <dbReference type="ChEBI" id="CHEBI:132124"/>
        <dbReference type="EC" id="1.5.5.2"/>
    </reaction>
</comment>
<comment type="similarity">
    <text evidence="1 5">Belongs to the proline oxidase family.</text>
</comment>
<dbReference type="GO" id="GO:0004657">
    <property type="term" value="F:proline dehydrogenase activity"/>
    <property type="evidence" value="ECO:0007669"/>
    <property type="project" value="UniProtKB-EC"/>
</dbReference>
<keyword evidence="5" id="KW-0274">FAD</keyword>
<dbReference type="EC" id="1.5.5.2" evidence="2 5"/>
<evidence type="ECO:0000313" key="8">
    <source>
        <dbReference type="Proteomes" id="UP000799421"/>
    </source>
</evidence>
<dbReference type="PANTHER" id="PTHR13914">
    <property type="entry name" value="PROLINE OXIDASE"/>
    <property type="match status" value="1"/>
</dbReference>
<feature type="domain" description="Proline dehydrogenase" evidence="6">
    <location>
        <begin position="128"/>
        <end position="401"/>
    </location>
</feature>
<evidence type="ECO:0000256" key="3">
    <source>
        <dbReference type="ARBA" id="ARBA00023002"/>
    </source>
</evidence>
<dbReference type="OrthoDB" id="5464at2759"/>
<keyword evidence="4 5" id="KW-0642">Proline metabolism</keyword>
<dbReference type="InterPro" id="IPR029041">
    <property type="entry name" value="FAD-linked_oxidoreductase-like"/>
</dbReference>
<keyword evidence="8" id="KW-1185">Reference proteome</keyword>
<keyword evidence="5" id="KW-0285">Flavoprotein</keyword>
<dbReference type="InterPro" id="IPR002872">
    <property type="entry name" value="Proline_DH_dom"/>
</dbReference>
<protein>
    <recommendedName>
        <fullName evidence="2 5">Proline dehydrogenase</fullName>
        <ecNumber evidence="2 5">1.5.5.2</ecNumber>
    </recommendedName>
</protein>
<dbReference type="Pfam" id="PF01619">
    <property type="entry name" value="Pro_dh"/>
    <property type="match status" value="1"/>
</dbReference>
<evidence type="ECO:0000256" key="5">
    <source>
        <dbReference type="RuleBase" id="RU364054"/>
    </source>
</evidence>
<dbReference type="Gene3D" id="3.20.20.220">
    <property type="match status" value="1"/>
</dbReference>
<dbReference type="GO" id="GO:0005739">
    <property type="term" value="C:mitochondrion"/>
    <property type="evidence" value="ECO:0007669"/>
    <property type="project" value="TreeGrafter"/>
</dbReference>
<proteinExistence type="inferred from homology"/>
<organism evidence="7 8">
    <name type="scientific">Piedraia hortae CBS 480.64</name>
    <dbReference type="NCBI Taxonomy" id="1314780"/>
    <lineage>
        <taxon>Eukaryota</taxon>
        <taxon>Fungi</taxon>
        <taxon>Dikarya</taxon>
        <taxon>Ascomycota</taxon>
        <taxon>Pezizomycotina</taxon>
        <taxon>Dothideomycetes</taxon>
        <taxon>Dothideomycetidae</taxon>
        <taxon>Capnodiales</taxon>
        <taxon>Piedraiaceae</taxon>
        <taxon>Piedraia</taxon>
    </lineage>
</organism>
<dbReference type="GO" id="GO:0071949">
    <property type="term" value="F:FAD binding"/>
    <property type="evidence" value="ECO:0007669"/>
    <property type="project" value="TreeGrafter"/>
</dbReference>
<evidence type="ECO:0000256" key="4">
    <source>
        <dbReference type="ARBA" id="ARBA00023062"/>
    </source>
</evidence>
<dbReference type="SUPFAM" id="SSF51730">
    <property type="entry name" value="FAD-linked oxidoreductase"/>
    <property type="match status" value="1"/>
</dbReference>
<dbReference type="GO" id="GO:0010133">
    <property type="term" value="P:L-proline catabolic process to L-glutamate"/>
    <property type="evidence" value="ECO:0007669"/>
    <property type="project" value="TreeGrafter"/>
</dbReference>
<dbReference type="PANTHER" id="PTHR13914:SF30">
    <property type="entry name" value="PROLINE DEHYDROGENASE"/>
    <property type="match status" value="1"/>
</dbReference>
<dbReference type="AlphaFoldDB" id="A0A6A7BUV1"/>